<dbReference type="CDD" id="cd03769">
    <property type="entry name" value="SR_IS607_transposase_like"/>
    <property type="match status" value="1"/>
</dbReference>
<keyword evidence="7" id="KW-0614">Plasmid</keyword>
<dbReference type="Proteomes" id="UP000327362">
    <property type="component" value="Plasmid p1-JPH1"/>
</dbReference>
<dbReference type="NCBIfam" id="NF033518">
    <property type="entry name" value="transpos_IS607"/>
    <property type="match status" value="1"/>
</dbReference>
<dbReference type="GO" id="GO:0003677">
    <property type="term" value="F:DNA binding"/>
    <property type="evidence" value="ECO:0007669"/>
    <property type="project" value="UniProtKB-KW"/>
</dbReference>
<dbReference type="PROSITE" id="PS51736">
    <property type="entry name" value="RECOMBINASES_3"/>
    <property type="match status" value="1"/>
</dbReference>
<dbReference type="Gene3D" id="3.40.50.1390">
    <property type="entry name" value="Resolvase, N-terminal catalytic domain"/>
    <property type="match status" value="1"/>
</dbReference>
<dbReference type="InterPro" id="IPR006118">
    <property type="entry name" value="Recombinase_CS"/>
</dbReference>
<reference evidence="7 8" key="1">
    <citation type="submission" date="2019-09" db="EMBL/GenBank/DDBJ databases">
        <title>Complete genome sequence of Mycobacterium avium subsp. hominissuis strain JP-H-1.</title>
        <authorList>
            <person name="Kinoshita Y."/>
            <person name="Niwa H."/>
            <person name="Uchida-Fujii E."/>
            <person name="Nukada T."/>
        </authorList>
    </citation>
    <scope>NUCLEOTIDE SEQUENCE [LARGE SCALE GENOMIC DNA]</scope>
    <source>
        <strain evidence="7 8">JP-H-1</strain>
        <plasmid evidence="7 8">p1-JPH1</plasmid>
    </source>
</reference>
<dbReference type="SMART" id="SM00857">
    <property type="entry name" value="Resolvase"/>
    <property type="match status" value="1"/>
</dbReference>
<dbReference type="AlphaFoldDB" id="A0AAI8STC4"/>
<dbReference type="InterPro" id="IPR036162">
    <property type="entry name" value="Resolvase-like_N_sf"/>
</dbReference>
<dbReference type="FunFam" id="3.40.50.1390:FF:000002">
    <property type="entry name" value="ORF1 in transposon ISC1904"/>
    <property type="match status" value="1"/>
</dbReference>
<keyword evidence="3" id="KW-0233">DNA recombination</keyword>
<dbReference type="GO" id="GO:0000150">
    <property type="term" value="F:DNA strand exchange activity"/>
    <property type="evidence" value="ECO:0007669"/>
    <property type="project" value="InterPro"/>
</dbReference>
<dbReference type="InterPro" id="IPR051491">
    <property type="entry name" value="Recombinase/Transposase-rel"/>
</dbReference>
<dbReference type="PANTHER" id="PTHR36172">
    <property type="match status" value="1"/>
</dbReference>
<accession>A0AAI8STC4</accession>
<gene>
    <name evidence="7" type="ORF">JPH1_53370</name>
</gene>
<dbReference type="Gene3D" id="1.10.287.2170">
    <property type="match status" value="1"/>
</dbReference>
<keyword evidence="2" id="KW-0238">DNA-binding</keyword>
<feature type="domain" description="Resolvase/invertase-type recombinase catalytic" evidence="6">
    <location>
        <begin position="57"/>
        <end position="197"/>
    </location>
</feature>
<name>A0AAI8STC4_MYCAV</name>
<dbReference type="InterPro" id="IPR041718">
    <property type="entry name" value="IS607_transposase-like"/>
</dbReference>
<dbReference type="EMBL" id="AP020327">
    <property type="protein sequence ID" value="BBN50862.1"/>
    <property type="molecule type" value="Genomic_DNA"/>
</dbReference>
<dbReference type="GO" id="GO:0015074">
    <property type="term" value="P:DNA integration"/>
    <property type="evidence" value="ECO:0007669"/>
    <property type="project" value="UniProtKB-KW"/>
</dbReference>
<feature type="active site" description="O-(5'-phospho-DNA)-serine intermediate" evidence="4 5">
    <location>
        <position position="65"/>
    </location>
</feature>
<dbReference type="InterPro" id="IPR048046">
    <property type="entry name" value="Transpos_IS607"/>
</dbReference>
<evidence type="ECO:0000256" key="5">
    <source>
        <dbReference type="PROSITE-ProRule" id="PRU10137"/>
    </source>
</evidence>
<evidence type="ECO:0000313" key="8">
    <source>
        <dbReference type="Proteomes" id="UP000327362"/>
    </source>
</evidence>
<protein>
    <submittedName>
        <fullName evidence="7">IS607 family transposase</fullName>
    </submittedName>
</protein>
<evidence type="ECO:0000256" key="3">
    <source>
        <dbReference type="ARBA" id="ARBA00023172"/>
    </source>
</evidence>
<sequence>MCFSEWVKLAEWARANGVHPQTAYRWFREDRMPVAARRLESGTIWVDAAADAGQPGRAVVYARVSSHDQRADLDRQVARLAGWATSNGHEVGEVVTEVGSGLNGKRPKLRRVLSDPSVSVIVVEHRDRLARFGVEHLEAALSAHGRRVIVADRGETTDDLVRDMIEVLTSMCARLYGRRGARNRAMRAVTATKHAEGVGDG</sequence>
<dbReference type="PANTHER" id="PTHR36172:SF1">
    <property type="entry name" value="RESOLVASE-RELATED"/>
    <property type="match status" value="1"/>
</dbReference>
<evidence type="ECO:0000256" key="2">
    <source>
        <dbReference type="ARBA" id="ARBA00023125"/>
    </source>
</evidence>
<evidence type="ECO:0000259" key="6">
    <source>
        <dbReference type="PROSITE" id="PS51736"/>
    </source>
</evidence>
<evidence type="ECO:0000256" key="1">
    <source>
        <dbReference type="ARBA" id="ARBA00022908"/>
    </source>
</evidence>
<dbReference type="PROSITE" id="PS00397">
    <property type="entry name" value="RECOMBINASES_1"/>
    <property type="match status" value="1"/>
</dbReference>
<organism evidence="7 8">
    <name type="scientific">Mycobacterium avium subsp. hominissuis</name>
    <dbReference type="NCBI Taxonomy" id="439334"/>
    <lineage>
        <taxon>Bacteria</taxon>
        <taxon>Bacillati</taxon>
        <taxon>Actinomycetota</taxon>
        <taxon>Actinomycetes</taxon>
        <taxon>Mycobacteriales</taxon>
        <taxon>Mycobacteriaceae</taxon>
        <taxon>Mycobacterium</taxon>
        <taxon>Mycobacterium avium complex (MAC)</taxon>
    </lineage>
</organism>
<dbReference type="Pfam" id="PF00239">
    <property type="entry name" value="Resolvase"/>
    <property type="match status" value="1"/>
</dbReference>
<evidence type="ECO:0000256" key="4">
    <source>
        <dbReference type="PIRSR" id="PIRSR606118-50"/>
    </source>
</evidence>
<geneLocation type="plasmid" evidence="7 8">
    <name>p1-JPH1</name>
</geneLocation>
<dbReference type="InterPro" id="IPR006119">
    <property type="entry name" value="Resolv_N"/>
</dbReference>
<keyword evidence="1" id="KW-0229">DNA integration</keyword>
<evidence type="ECO:0000313" key="7">
    <source>
        <dbReference type="EMBL" id="BBN50862.1"/>
    </source>
</evidence>
<proteinExistence type="predicted"/>
<dbReference type="SUPFAM" id="SSF53041">
    <property type="entry name" value="Resolvase-like"/>
    <property type="match status" value="1"/>
</dbReference>